<evidence type="ECO:0000313" key="3">
    <source>
        <dbReference type="EMBL" id="KOG33208.1"/>
    </source>
</evidence>
<accession>A0A0L8L4S5</accession>
<dbReference type="CDD" id="cd00161">
    <property type="entry name" value="beta-trefoil_Ricin-like"/>
    <property type="match status" value="1"/>
</dbReference>
<gene>
    <name evidence="3" type="ORF">ADK34_08310</name>
</gene>
<evidence type="ECO:0000313" key="4">
    <source>
        <dbReference type="Proteomes" id="UP000037023"/>
    </source>
</evidence>
<dbReference type="Gene3D" id="2.80.10.50">
    <property type="match status" value="3"/>
</dbReference>
<evidence type="ECO:0000259" key="2">
    <source>
        <dbReference type="SMART" id="SM00458"/>
    </source>
</evidence>
<sequence length="172" mass="18569">MRFKAAKNLRRTLGAAVGALLISLALPTSPAAAALDLSRSDLIININSNKCLEVGGWSTANGAGVNQWDCHAGANQKWTGSYYGSGYLIYNLNSGKCLEVKGWSTANGAQVGQWDCHGGANQQWSMQYAGERIVTLVNVHSGKCLEIGGWRTDDGAPVTQWDCNRGLNQFWY</sequence>
<dbReference type="Proteomes" id="UP000037023">
    <property type="component" value="Unassembled WGS sequence"/>
</dbReference>
<dbReference type="SUPFAM" id="SSF50370">
    <property type="entry name" value="Ricin B-like lectins"/>
    <property type="match status" value="1"/>
</dbReference>
<dbReference type="InterPro" id="IPR000772">
    <property type="entry name" value="Ricin_B_lectin"/>
</dbReference>
<name>A0A0L8L4S5_STRVR</name>
<proteinExistence type="predicted"/>
<keyword evidence="1" id="KW-0732">Signal</keyword>
<feature type="signal peptide" evidence="1">
    <location>
        <begin position="1"/>
        <end position="33"/>
    </location>
</feature>
<dbReference type="SMART" id="SM00458">
    <property type="entry name" value="RICIN"/>
    <property type="match status" value="1"/>
</dbReference>
<dbReference type="Pfam" id="PF00652">
    <property type="entry name" value="Ricin_B_lectin"/>
    <property type="match status" value="1"/>
</dbReference>
<comment type="caution">
    <text evidence="3">The sequence shown here is derived from an EMBL/GenBank/DDBJ whole genome shotgun (WGS) entry which is preliminary data.</text>
</comment>
<dbReference type="EMBL" id="LGUP01000053">
    <property type="protein sequence ID" value="KOG33208.1"/>
    <property type="molecule type" value="Genomic_DNA"/>
</dbReference>
<evidence type="ECO:0000256" key="1">
    <source>
        <dbReference type="SAM" id="SignalP"/>
    </source>
</evidence>
<protein>
    <recommendedName>
        <fullName evidence="2">Ricin B lectin domain-containing protein</fullName>
    </recommendedName>
</protein>
<dbReference type="PATRIC" id="fig|1938.6.peg.1825"/>
<dbReference type="InterPro" id="IPR035992">
    <property type="entry name" value="Ricin_B-like_lectins"/>
</dbReference>
<feature type="domain" description="Ricin B lectin" evidence="2">
    <location>
        <begin position="40"/>
        <end position="172"/>
    </location>
</feature>
<dbReference type="RefSeq" id="WP_051787104.1">
    <property type="nucleotide sequence ID" value="NZ_LGUP01000053.1"/>
</dbReference>
<organism evidence="3 4">
    <name type="scientific">Streptomyces viridochromogenes</name>
    <dbReference type="NCBI Taxonomy" id="1938"/>
    <lineage>
        <taxon>Bacteria</taxon>
        <taxon>Bacillati</taxon>
        <taxon>Actinomycetota</taxon>
        <taxon>Actinomycetes</taxon>
        <taxon>Kitasatosporales</taxon>
        <taxon>Streptomycetaceae</taxon>
        <taxon>Streptomyces</taxon>
    </lineage>
</organism>
<feature type="chain" id="PRO_5005585808" description="Ricin B lectin domain-containing protein" evidence="1">
    <location>
        <begin position="34"/>
        <end position="172"/>
    </location>
</feature>
<dbReference type="AlphaFoldDB" id="A0A0L8L4S5"/>
<reference evidence="3 4" key="1">
    <citation type="submission" date="2015-06" db="EMBL/GenBank/DDBJ databases">
        <authorList>
            <person name="Hoefler B.C."/>
            <person name="Straight P.D."/>
        </authorList>
    </citation>
    <scope>NUCLEOTIDE SEQUENCE [LARGE SCALE GENOMIC DNA]</scope>
    <source>
        <strain evidence="3 4">NRRL 3427</strain>
    </source>
</reference>
<dbReference type="OrthoDB" id="4273937at2"/>
<dbReference type="PROSITE" id="PS50231">
    <property type="entry name" value="RICIN_B_LECTIN"/>
    <property type="match status" value="1"/>
</dbReference>